<sequence>MNKAVEEPTKCICIEMGGRNVMAEHQKHGQNWRMKNKEIFNKIDFYEISGEKTRKMETIDMEMFLRKQIASDLRIREETSKGKKKLIEFWSIEDAIQFYKQYFSMFKMRFVGEFELYKCALINEKDLNRTKMREFYEKNEIFKAKNIEIEHEESFVLDYYKPGKKQSTEMNETLTCKRFMERVQFFNNMHNLFSKNDAKKFKLLLERGVDDFLYQNTKELCVGMYTNVVVQDHLQRMSETDIQNLIMKMEGDIAPIAATKYGAYVIQRIILCVKSTNNQKLLCNFFMKNGLYLICHEIGNYTIQKLLIFNNKEIRSLFLDNLAYITENPIGHKVWTKNIKYFMDEENDILEQQRYENNAQIHHLINKL</sequence>
<evidence type="ECO:0000259" key="3">
    <source>
        <dbReference type="PROSITE" id="PS50303"/>
    </source>
</evidence>
<dbReference type="SUPFAM" id="SSF48371">
    <property type="entry name" value="ARM repeat"/>
    <property type="match status" value="1"/>
</dbReference>
<name>A0A1Y1S917_9MICR</name>
<dbReference type="PROSITE" id="PS50303">
    <property type="entry name" value="PUM_HD"/>
    <property type="match status" value="1"/>
</dbReference>
<evidence type="ECO:0000313" key="5">
    <source>
        <dbReference type="Proteomes" id="UP000192639"/>
    </source>
</evidence>
<comment type="caution">
    <text evidence="4">The sequence shown here is derived from an EMBL/GenBank/DDBJ whole genome shotgun (WGS) entry which is preliminary data.</text>
</comment>
<evidence type="ECO:0000256" key="2">
    <source>
        <dbReference type="PROSITE-ProRule" id="PRU00317"/>
    </source>
</evidence>
<dbReference type="VEuPathDB" id="MicrosporidiaDB:ECANGB1_150"/>
<dbReference type="AlphaFoldDB" id="A0A1Y1S917"/>
<keyword evidence="5" id="KW-1185">Reference proteome</keyword>
<feature type="repeat" description="Pumilio" evidence="2">
    <location>
        <begin position="248"/>
        <end position="283"/>
    </location>
</feature>
<dbReference type="SMART" id="SM00025">
    <property type="entry name" value="Pumilio"/>
    <property type="match status" value="3"/>
</dbReference>
<proteinExistence type="predicted"/>
<feature type="domain" description="PUM-HD" evidence="3">
    <location>
        <begin position="151"/>
        <end position="368"/>
    </location>
</feature>
<dbReference type="InterPro" id="IPR001313">
    <property type="entry name" value="Pumilio_RNA-bd_rpt"/>
</dbReference>
<dbReference type="InterPro" id="IPR011989">
    <property type="entry name" value="ARM-like"/>
</dbReference>
<gene>
    <name evidence="4" type="ORF">ECANGB1_150</name>
</gene>
<accession>A0A1Y1S917</accession>
<dbReference type="Gene3D" id="1.25.10.10">
    <property type="entry name" value="Leucine-rich Repeat Variant"/>
    <property type="match status" value="1"/>
</dbReference>
<protein>
    <recommendedName>
        <fullName evidence="3">PUM-HD domain-containing protein</fullName>
    </recommendedName>
</protein>
<dbReference type="GO" id="GO:0003723">
    <property type="term" value="F:RNA binding"/>
    <property type="evidence" value="ECO:0007669"/>
    <property type="project" value="InterPro"/>
</dbReference>
<dbReference type="PROSITE" id="PS50302">
    <property type="entry name" value="PUM"/>
    <property type="match status" value="1"/>
</dbReference>
<evidence type="ECO:0000256" key="1">
    <source>
        <dbReference type="ARBA" id="ARBA00022737"/>
    </source>
</evidence>
<evidence type="ECO:0000313" key="4">
    <source>
        <dbReference type="EMBL" id="ORD94697.1"/>
    </source>
</evidence>
<dbReference type="EMBL" id="LWDP01000011">
    <property type="protein sequence ID" value="ORD94697.1"/>
    <property type="molecule type" value="Genomic_DNA"/>
</dbReference>
<dbReference type="Proteomes" id="UP000192639">
    <property type="component" value="Unassembled WGS sequence"/>
</dbReference>
<organism evidence="4 5">
    <name type="scientific">Enterospora canceri</name>
    <dbReference type="NCBI Taxonomy" id="1081671"/>
    <lineage>
        <taxon>Eukaryota</taxon>
        <taxon>Fungi</taxon>
        <taxon>Fungi incertae sedis</taxon>
        <taxon>Microsporidia</taxon>
        <taxon>Enterocytozoonidae</taxon>
        <taxon>Enterospora</taxon>
    </lineage>
</organism>
<reference evidence="4 5" key="1">
    <citation type="journal article" date="2017" name="Environ. Microbiol.">
        <title>Decay of the glycolytic pathway and adaptation to intranuclear parasitism within Enterocytozoonidae microsporidia.</title>
        <authorList>
            <person name="Wiredu Boakye D."/>
            <person name="Jaroenlak P."/>
            <person name="Prachumwat A."/>
            <person name="Williams T.A."/>
            <person name="Bateman K.S."/>
            <person name="Itsathitphaisarn O."/>
            <person name="Sritunyalucksana K."/>
            <person name="Paszkiewicz K.H."/>
            <person name="Moore K.A."/>
            <person name="Stentiford G.D."/>
            <person name="Williams B.A."/>
        </authorList>
    </citation>
    <scope>NUCLEOTIDE SEQUENCE [LARGE SCALE GENOMIC DNA]</scope>
    <source>
        <strain evidence="4 5">GB1</strain>
    </source>
</reference>
<dbReference type="InterPro" id="IPR016024">
    <property type="entry name" value="ARM-type_fold"/>
</dbReference>
<keyword evidence="1" id="KW-0677">Repeat</keyword>
<dbReference type="OrthoDB" id="2191363at2759"/>
<dbReference type="InterPro" id="IPR033133">
    <property type="entry name" value="PUM-HD"/>
</dbReference>